<dbReference type="CDD" id="cd17933">
    <property type="entry name" value="DEXSc_RecD-like"/>
    <property type="match status" value="1"/>
</dbReference>
<dbReference type="RefSeq" id="XP_028662768.1">
    <property type="nucleotide sequence ID" value="XM_028806935.2"/>
</dbReference>
<dbReference type="AlphaFoldDB" id="A0A8C4RES7"/>
<name>A0A8C4RES7_ERPCA</name>
<evidence type="ECO:0000256" key="2">
    <source>
        <dbReference type="ARBA" id="ARBA00022840"/>
    </source>
</evidence>
<protein>
    <submittedName>
        <fullName evidence="6">DNA helicase B</fullName>
    </submittedName>
</protein>
<feature type="compositionally biased region" description="Acidic residues" evidence="3">
    <location>
        <begin position="23"/>
        <end position="36"/>
    </location>
</feature>
<dbReference type="InterPro" id="IPR027785">
    <property type="entry name" value="UvrD-like_helicase_C"/>
</dbReference>
<feature type="region of interest" description="Disordered" evidence="3">
    <location>
        <begin position="10"/>
        <end position="36"/>
    </location>
</feature>
<evidence type="ECO:0000256" key="3">
    <source>
        <dbReference type="SAM" id="MobiDB-lite"/>
    </source>
</evidence>
<dbReference type="Gene3D" id="2.30.30.940">
    <property type="match status" value="1"/>
</dbReference>
<feature type="domain" description="UvrD-like helicase C-terminal" evidence="4">
    <location>
        <begin position="781"/>
        <end position="827"/>
    </location>
</feature>
<dbReference type="Pfam" id="PF13604">
    <property type="entry name" value="AAA_30"/>
    <property type="match status" value="1"/>
</dbReference>
<feature type="region of interest" description="Disordered" evidence="3">
    <location>
        <begin position="931"/>
        <end position="1007"/>
    </location>
</feature>
<dbReference type="SUPFAM" id="SSF52540">
    <property type="entry name" value="P-loop containing nucleoside triphosphate hydrolases"/>
    <property type="match status" value="2"/>
</dbReference>
<sequence length="1027" mass="116226">MVNCTVEGYILPRRDDEKSESLSDGEDDSDLEDNDPEFLDLQDMKRMSSGGKLFKGSLPPVKKVNFQDLKSNKKHCFVGRLPLTDPWWKITVLVRSKESLYSAVGYPFYALRTQLGSESKSLMSLFLTSCQVPSDNVAIFCQWLFGGKQKKIEFDNLPSILEKFSKENLDHADKIAEDINKRINSMASGKAVQVAARFPLIMHYLPSLLPREFVNFILTYSKEDEESCFLEKLDTIIKENVWKLGFRNMTYRELNLVSCEVSLEAFKRCNLLESIPELQCNSLMVYDALKQTCRQNGHTYVWMNNLTKSLKMIPDDKVWDAIKFLKDNRVVVQKFKRIFPWSLHFYEESIVKSVEQLVNAPSWCIELDVKKVLQEAQYQRHTGTCDLDPDQVKAAKMMCVNPVTVISGKGGCGKTTVVSLIFQEAAKNELKNEEEELPFLDLMNGENNPVAEEILALDGKHQPKVLLTAPTGKAASLLKKRTGFDAFTLHQVYWSFMNAKKKNIILSQWKFAKVRVLVVDEGSLVSVYMLSSVLSVLTQHAELKKLVILGDIRQLPSIDPGNTLVDMFNGFSKIGWAVEMQTNHRAESQLIVENAGRISDMGMKGYWNPLDFDLIVSPNKNGLPPISPDYKFIFVSLPGSCADELQNTILSLLKSAPGLEEDTTSQFIAFRRIDCALINELCCKHYSGHLTKNHKNKQLFQKGDKVCCTRNGYVVERTLERDLGMKCVSASKSVRVCNGEIFFIIQDEEKDRTRYLTLDDKDDHQICVGYKELQKECRLMHAWARTIHTFQGSEAETVVYVTGPSGRQNWQHLYTAITRGRKRVYVVAKESDLITIAQRKSTKRQTRLQELLCEKIRHRTPAADEATVSNHKENSQGAALKTGTVSQQPPPDLAAEHADATSSPVQGQDAEKMWLLDDMSFLHTYSWSPMESTRTDENEMNSSSYTVDPEASHQQRPTATKGSSPSIKRSSDWWDSCETPTKQPRVMEVESPVPCGSLQSLSLQSPAVKGRARQLFESASEEQDSGL</sequence>
<dbReference type="GeneID" id="114655729"/>
<dbReference type="OrthoDB" id="416437at2759"/>
<dbReference type="GO" id="GO:0005524">
    <property type="term" value="F:ATP binding"/>
    <property type="evidence" value="ECO:0007669"/>
    <property type="project" value="UniProtKB-KW"/>
</dbReference>
<dbReference type="GeneTree" id="ENSGT00390000006913"/>
<proteinExistence type="predicted"/>
<dbReference type="Gene3D" id="3.40.50.300">
    <property type="entry name" value="P-loop containing nucleotide triphosphate hydrolases"/>
    <property type="match status" value="3"/>
</dbReference>
<evidence type="ECO:0000259" key="4">
    <source>
        <dbReference type="Pfam" id="PF13538"/>
    </source>
</evidence>
<dbReference type="CDD" id="cd18809">
    <property type="entry name" value="SF1_C_RecD"/>
    <property type="match status" value="1"/>
</dbReference>
<reference evidence="6" key="2">
    <citation type="submission" date="2025-08" db="UniProtKB">
        <authorList>
            <consortium name="Ensembl"/>
        </authorList>
    </citation>
    <scope>IDENTIFICATION</scope>
</reference>
<evidence type="ECO:0000259" key="5">
    <source>
        <dbReference type="Pfam" id="PF25894"/>
    </source>
</evidence>
<feature type="domain" description="DNA helicase B winged helix" evidence="5">
    <location>
        <begin position="233"/>
        <end position="339"/>
    </location>
</feature>
<feature type="compositionally biased region" description="Polar residues" evidence="3">
    <location>
        <begin position="940"/>
        <end position="968"/>
    </location>
</feature>
<dbReference type="PANTHER" id="PTHR43788">
    <property type="entry name" value="DNA2/NAM7 HELICASE FAMILY MEMBER"/>
    <property type="match status" value="1"/>
</dbReference>
<keyword evidence="1" id="KW-0547">Nucleotide-binding</keyword>
<feature type="region of interest" description="Disordered" evidence="3">
    <location>
        <begin position="861"/>
        <end position="908"/>
    </location>
</feature>
<evidence type="ECO:0000256" key="1">
    <source>
        <dbReference type="ARBA" id="ARBA00022741"/>
    </source>
</evidence>
<dbReference type="Pfam" id="PF25894">
    <property type="entry name" value="WHD_HELB"/>
    <property type="match status" value="1"/>
</dbReference>
<dbReference type="InterPro" id="IPR027417">
    <property type="entry name" value="P-loop_NTPase"/>
</dbReference>
<dbReference type="GO" id="GO:0017116">
    <property type="term" value="F:single-stranded DNA helicase activity"/>
    <property type="evidence" value="ECO:0007669"/>
    <property type="project" value="TreeGrafter"/>
</dbReference>
<feature type="compositionally biased region" description="Basic and acidic residues" evidence="3">
    <location>
        <begin position="12"/>
        <end position="21"/>
    </location>
</feature>
<evidence type="ECO:0000313" key="7">
    <source>
        <dbReference type="Proteomes" id="UP000694620"/>
    </source>
</evidence>
<dbReference type="PANTHER" id="PTHR43788:SF6">
    <property type="entry name" value="DNA HELICASE B"/>
    <property type="match status" value="1"/>
</dbReference>
<keyword evidence="2" id="KW-0067">ATP-binding</keyword>
<accession>A0A8C4RES7</accession>
<dbReference type="Ensembl" id="ENSECRT00000001073.1">
    <property type="protein sequence ID" value="ENSECRP00000001051.1"/>
    <property type="gene ID" value="ENSECRG00000000722.1"/>
</dbReference>
<reference evidence="6" key="1">
    <citation type="submission" date="2021-06" db="EMBL/GenBank/DDBJ databases">
        <authorList>
            <consortium name="Wellcome Sanger Institute Data Sharing"/>
        </authorList>
    </citation>
    <scope>NUCLEOTIDE SEQUENCE [LARGE SCALE GENOMIC DNA]</scope>
</reference>
<gene>
    <name evidence="6" type="primary">HELB</name>
</gene>
<organism evidence="6 7">
    <name type="scientific">Erpetoichthys calabaricus</name>
    <name type="common">Rope fish</name>
    <name type="synonym">Calamoichthys calabaricus</name>
    <dbReference type="NCBI Taxonomy" id="27687"/>
    <lineage>
        <taxon>Eukaryota</taxon>
        <taxon>Metazoa</taxon>
        <taxon>Chordata</taxon>
        <taxon>Craniata</taxon>
        <taxon>Vertebrata</taxon>
        <taxon>Euteleostomi</taxon>
        <taxon>Actinopterygii</taxon>
        <taxon>Polypteriformes</taxon>
        <taxon>Polypteridae</taxon>
        <taxon>Erpetoichthys</taxon>
    </lineage>
</organism>
<dbReference type="InterPro" id="IPR058839">
    <property type="entry name" value="WHD_HELB"/>
</dbReference>
<dbReference type="Pfam" id="PF13538">
    <property type="entry name" value="UvrD_C_2"/>
    <property type="match status" value="1"/>
</dbReference>
<keyword evidence="7" id="KW-1185">Reference proteome</keyword>
<dbReference type="InterPro" id="IPR050534">
    <property type="entry name" value="Coronavir_polyprotein_1ab"/>
</dbReference>
<evidence type="ECO:0000313" key="6">
    <source>
        <dbReference type="Ensembl" id="ENSECRP00000001051.1"/>
    </source>
</evidence>
<dbReference type="GO" id="GO:2000042">
    <property type="term" value="P:negative regulation of double-strand break repair via homologous recombination"/>
    <property type="evidence" value="ECO:0007669"/>
    <property type="project" value="TreeGrafter"/>
</dbReference>
<reference evidence="6" key="3">
    <citation type="submission" date="2025-09" db="UniProtKB">
        <authorList>
            <consortium name="Ensembl"/>
        </authorList>
    </citation>
    <scope>IDENTIFICATION</scope>
</reference>
<dbReference type="Proteomes" id="UP000694620">
    <property type="component" value="Chromosome 1"/>
</dbReference>